<evidence type="ECO:0000259" key="2">
    <source>
        <dbReference type="Pfam" id="PF01734"/>
    </source>
</evidence>
<dbReference type="SUPFAM" id="SSF52151">
    <property type="entry name" value="FabD/lysophospholipase-like"/>
    <property type="match status" value="1"/>
</dbReference>
<organism evidence="3 4">
    <name type="scientific">Limnobacter parvus</name>
    <dbReference type="NCBI Taxonomy" id="2939690"/>
    <lineage>
        <taxon>Bacteria</taxon>
        <taxon>Pseudomonadati</taxon>
        <taxon>Pseudomonadota</taxon>
        <taxon>Betaproteobacteria</taxon>
        <taxon>Burkholderiales</taxon>
        <taxon>Burkholderiaceae</taxon>
        <taxon>Limnobacter</taxon>
    </lineage>
</organism>
<keyword evidence="1" id="KW-0443">Lipid metabolism</keyword>
<dbReference type="Proteomes" id="UP001165267">
    <property type="component" value="Unassembled WGS sequence"/>
</dbReference>
<protein>
    <submittedName>
        <fullName evidence="3">Patatin-like phospholipase family protein</fullName>
    </submittedName>
</protein>
<gene>
    <name evidence="3" type="ORF">NSP04_00750</name>
</gene>
<dbReference type="RefSeq" id="WP_257510423.1">
    <property type="nucleotide sequence ID" value="NZ_JANKHG010000001.1"/>
</dbReference>
<feature type="domain" description="PNPLA" evidence="2">
    <location>
        <begin position="54"/>
        <end position="266"/>
    </location>
</feature>
<evidence type="ECO:0000256" key="1">
    <source>
        <dbReference type="ARBA" id="ARBA00023098"/>
    </source>
</evidence>
<proteinExistence type="predicted"/>
<sequence>MSSSIQIILGERAKAHIANKGLKPEDICAIPAAAGGPKGLILQGLDQYLFNDWLGADHLKTRAEKGVKPLQLIGASIGAWRMAAAASSNPAATFKRLAQQYVEAQDYRKGVDRHEISRVCQAMVQAVVAEEAQHMVKPVGKELLVWVNKGLTPLHYAQAQQQHARMRGFASAVLANSVNRNKLATYFERWVFQTPGANTEWLQQAFDRIPTRIENLDALNIHDALLASGSIPFVLNPVHKIAQALADDAAEVKHHEGPFWDGGLTDYHLALPYHRLDGLVLYPHFAPTVTPGWLDKFLKVRKARPEWMSNVILVCPSPEFVASLPAKKIPDRSDFKRYKFDHSVRIPMWQSAIRESERMADDFSNWLDKLNGG</sequence>
<name>A0ABT1XFU9_9BURK</name>
<dbReference type="Pfam" id="PF01734">
    <property type="entry name" value="Patatin"/>
    <property type="match status" value="1"/>
</dbReference>
<accession>A0ABT1XFU9</accession>
<dbReference type="InterPro" id="IPR002641">
    <property type="entry name" value="PNPLA_dom"/>
</dbReference>
<comment type="caution">
    <text evidence="3">The sequence shown here is derived from an EMBL/GenBank/DDBJ whole genome shotgun (WGS) entry which is preliminary data.</text>
</comment>
<evidence type="ECO:0000313" key="4">
    <source>
        <dbReference type="Proteomes" id="UP001165267"/>
    </source>
</evidence>
<reference evidence="3" key="1">
    <citation type="submission" date="2022-07" db="EMBL/GenBank/DDBJ databases">
        <authorList>
            <person name="Xamxidin M."/>
        </authorList>
    </citation>
    <scope>NUCLEOTIDE SEQUENCE</scope>
    <source>
        <strain evidence="3">YS8-69</strain>
    </source>
</reference>
<keyword evidence="4" id="KW-1185">Reference proteome</keyword>
<evidence type="ECO:0000313" key="3">
    <source>
        <dbReference type="EMBL" id="MCR2745172.1"/>
    </source>
</evidence>
<dbReference type="InterPro" id="IPR016035">
    <property type="entry name" value="Acyl_Trfase/lysoPLipase"/>
</dbReference>
<dbReference type="EMBL" id="JANKHG010000001">
    <property type="protein sequence ID" value="MCR2745172.1"/>
    <property type="molecule type" value="Genomic_DNA"/>
</dbReference>